<keyword evidence="3" id="KW-1185">Reference proteome</keyword>
<reference evidence="2 3" key="1">
    <citation type="journal article" date="2024" name="Plant J.">
        <title>Genome sequences and population genomics reveal climatic adaptation and genomic divergence between two closely related sweetgum species.</title>
        <authorList>
            <person name="Xu W.Q."/>
            <person name="Ren C.Q."/>
            <person name="Zhang X.Y."/>
            <person name="Comes H.P."/>
            <person name="Liu X.H."/>
            <person name="Li Y.G."/>
            <person name="Kettle C.J."/>
            <person name="Jalonen R."/>
            <person name="Gaisberger H."/>
            <person name="Ma Y.Z."/>
            <person name="Qiu Y.X."/>
        </authorList>
    </citation>
    <scope>NUCLEOTIDE SEQUENCE [LARGE SCALE GENOMIC DNA]</scope>
    <source>
        <strain evidence="2">Hangzhou</strain>
    </source>
</reference>
<gene>
    <name evidence="2" type="ORF">L1049_022506</name>
</gene>
<dbReference type="EMBL" id="JBBPBK010000011">
    <property type="protein sequence ID" value="KAK9275244.1"/>
    <property type="molecule type" value="Genomic_DNA"/>
</dbReference>
<feature type="compositionally biased region" description="Polar residues" evidence="1">
    <location>
        <begin position="41"/>
        <end position="57"/>
    </location>
</feature>
<proteinExistence type="predicted"/>
<feature type="region of interest" description="Disordered" evidence="1">
    <location>
        <begin position="19"/>
        <end position="103"/>
    </location>
</feature>
<accession>A0AAP0WP44</accession>
<protein>
    <submittedName>
        <fullName evidence="2">Uncharacterized protein</fullName>
    </submittedName>
</protein>
<feature type="compositionally biased region" description="Basic residues" evidence="1">
    <location>
        <begin position="20"/>
        <end position="38"/>
    </location>
</feature>
<evidence type="ECO:0000313" key="2">
    <source>
        <dbReference type="EMBL" id="KAK9275244.1"/>
    </source>
</evidence>
<dbReference type="AlphaFoldDB" id="A0AAP0WP44"/>
<organism evidence="2 3">
    <name type="scientific">Liquidambar formosana</name>
    <name type="common">Formosan gum</name>
    <dbReference type="NCBI Taxonomy" id="63359"/>
    <lineage>
        <taxon>Eukaryota</taxon>
        <taxon>Viridiplantae</taxon>
        <taxon>Streptophyta</taxon>
        <taxon>Embryophyta</taxon>
        <taxon>Tracheophyta</taxon>
        <taxon>Spermatophyta</taxon>
        <taxon>Magnoliopsida</taxon>
        <taxon>eudicotyledons</taxon>
        <taxon>Gunneridae</taxon>
        <taxon>Pentapetalae</taxon>
        <taxon>Saxifragales</taxon>
        <taxon>Altingiaceae</taxon>
        <taxon>Liquidambar</taxon>
    </lineage>
</organism>
<dbReference type="Proteomes" id="UP001415857">
    <property type="component" value="Unassembled WGS sequence"/>
</dbReference>
<name>A0AAP0WP44_LIQFO</name>
<sequence length="103" mass="11607">MRKTKAYCYTLILTATTQKTKNKKQNKMKPQHPTKHKTAGVPSTTGLLSSVTNSPSRQRQDVIQPLTQSHSLLPTCKLDKSDGSTNWQLKKDRHPFGNVFQEA</sequence>
<evidence type="ECO:0000256" key="1">
    <source>
        <dbReference type="SAM" id="MobiDB-lite"/>
    </source>
</evidence>
<evidence type="ECO:0000313" key="3">
    <source>
        <dbReference type="Proteomes" id="UP001415857"/>
    </source>
</evidence>
<comment type="caution">
    <text evidence="2">The sequence shown here is derived from an EMBL/GenBank/DDBJ whole genome shotgun (WGS) entry which is preliminary data.</text>
</comment>